<feature type="domain" description="Zinc finger CGNR" evidence="1">
    <location>
        <begin position="155"/>
        <end position="196"/>
    </location>
</feature>
<dbReference type="Pfam" id="PF07336">
    <property type="entry name" value="ABATE"/>
    <property type="match status" value="1"/>
</dbReference>
<gene>
    <name evidence="2" type="ORF">GXW71_24965</name>
</gene>
<dbReference type="Pfam" id="PF11706">
    <property type="entry name" value="zf-CGNR"/>
    <property type="match status" value="1"/>
</dbReference>
<dbReference type="Proteomes" id="UP001196870">
    <property type="component" value="Unassembled WGS sequence"/>
</dbReference>
<sequence>MSFSLHRISGHVALDLANTISWRDSPAEIDHLARFEDAMAWCREAGILAPRAARRVADACRAAPALRDRILTDLRRLRGIVYAIGGAIADGTVPPEAPRAALVAMLRNALAGAVLEPAVPEPLRLSFAEAEPRAAVIGPLAWAALDLFRQDLAGRLKQCPPDDCRWLFLDTTKNRSRRWCDMASCGNRAKVHRHRQATLRADGGS</sequence>
<accession>A0ABS5F509</accession>
<dbReference type="PANTHER" id="PTHR35525:SF3">
    <property type="entry name" value="BLL6575 PROTEIN"/>
    <property type="match status" value="1"/>
</dbReference>
<evidence type="ECO:0000313" key="3">
    <source>
        <dbReference type="Proteomes" id="UP001196870"/>
    </source>
</evidence>
<proteinExistence type="predicted"/>
<dbReference type="PANTHER" id="PTHR35525">
    <property type="entry name" value="BLL6575 PROTEIN"/>
    <property type="match status" value="1"/>
</dbReference>
<evidence type="ECO:0000259" key="1">
    <source>
        <dbReference type="Pfam" id="PF11706"/>
    </source>
</evidence>
<name>A0ABS5F509_9PROT</name>
<comment type="caution">
    <text evidence="2">The sequence shown here is derived from an EMBL/GenBank/DDBJ whole genome shotgun (WGS) entry which is preliminary data.</text>
</comment>
<reference evidence="3" key="1">
    <citation type="journal article" date="2021" name="Syst. Appl. Microbiol.">
        <title>Roseomonas hellenica sp. nov., isolated from roots of wild-growing Alkanna tinctoria.</title>
        <authorList>
            <person name="Rat A."/>
            <person name="Naranjo H.D."/>
            <person name="Lebbe L."/>
            <person name="Cnockaert M."/>
            <person name="Krigas N."/>
            <person name="Grigoriadou K."/>
            <person name="Maloupa E."/>
            <person name="Willems A."/>
        </authorList>
    </citation>
    <scope>NUCLEOTIDE SEQUENCE [LARGE SCALE GENOMIC DNA]</scope>
    <source>
        <strain evidence="3">LMG 31523</strain>
    </source>
</reference>
<dbReference type="EMBL" id="JAAGBB010000038">
    <property type="protein sequence ID" value="MBR0667630.1"/>
    <property type="molecule type" value="Genomic_DNA"/>
</dbReference>
<dbReference type="Gene3D" id="1.10.3300.10">
    <property type="entry name" value="Jann2411-like domain"/>
    <property type="match status" value="1"/>
</dbReference>
<dbReference type="RefSeq" id="WP_211855408.1">
    <property type="nucleotide sequence ID" value="NZ_JAAGBB010000038.1"/>
</dbReference>
<dbReference type="SUPFAM" id="SSF160904">
    <property type="entry name" value="Jann2411-like"/>
    <property type="match status" value="1"/>
</dbReference>
<dbReference type="InterPro" id="IPR010852">
    <property type="entry name" value="ABATE"/>
</dbReference>
<keyword evidence="3" id="KW-1185">Reference proteome</keyword>
<dbReference type="InterPro" id="IPR023286">
    <property type="entry name" value="ABATE_dom_sf"/>
</dbReference>
<organism evidence="2 3">
    <name type="scientific">Plastoroseomonas hellenica</name>
    <dbReference type="NCBI Taxonomy" id="2687306"/>
    <lineage>
        <taxon>Bacteria</taxon>
        <taxon>Pseudomonadati</taxon>
        <taxon>Pseudomonadota</taxon>
        <taxon>Alphaproteobacteria</taxon>
        <taxon>Acetobacterales</taxon>
        <taxon>Acetobacteraceae</taxon>
        <taxon>Plastoroseomonas</taxon>
    </lineage>
</organism>
<protein>
    <recommendedName>
        <fullName evidence="1">Zinc finger CGNR domain-containing protein</fullName>
    </recommendedName>
</protein>
<evidence type="ECO:0000313" key="2">
    <source>
        <dbReference type="EMBL" id="MBR0667630.1"/>
    </source>
</evidence>
<dbReference type="InterPro" id="IPR021005">
    <property type="entry name" value="Znf_CGNR"/>
</dbReference>